<evidence type="ECO:0000256" key="1">
    <source>
        <dbReference type="SAM" id="MobiDB-lite"/>
    </source>
</evidence>
<proteinExistence type="predicted"/>
<evidence type="ECO:0000313" key="3">
    <source>
        <dbReference type="Proteomes" id="UP001225356"/>
    </source>
</evidence>
<feature type="region of interest" description="Disordered" evidence="1">
    <location>
        <begin position="324"/>
        <end position="347"/>
    </location>
</feature>
<evidence type="ECO:0008006" key="4">
    <source>
        <dbReference type="Google" id="ProtNLM"/>
    </source>
</evidence>
<feature type="region of interest" description="Disordered" evidence="1">
    <location>
        <begin position="38"/>
        <end position="105"/>
    </location>
</feature>
<comment type="caution">
    <text evidence="2">The sequence shown here is derived from an EMBL/GenBank/DDBJ whole genome shotgun (WGS) entry which is preliminary data.</text>
</comment>
<organism evidence="2 3">
    <name type="scientific">Streptosporangium lutulentum</name>
    <dbReference type="NCBI Taxonomy" id="1461250"/>
    <lineage>
        <taxon>Bacteria</taxon>
        <taxon>Bacillati</taxon>
        <taxon>Actinomycetota</taxon>
        <taxon>Actinomycetes</taxon>
        <taxon>Streptosporangiales</taxon>
        <taxon>Streptosporangiaceae</taxon>
        <taxon>Streptosporangium</taxon>
    </lineage>
</organism>
<sequence length="347" mass="35965">MNTPARLGAYALGLVVIFGGALGAGTAVGSTGAAPVVGGDGAHATPPPSRAADGHGTHTAPSPSQATGGHEAHDETAPSRTAADDSTPGGLQVSQDGYTLTPETTEIKPGEATDFRFRVIGPDGRPVTRYQVRHDKKLHFIVVSRDLGDFQHLHPELAGDGSWSVRLTLPEAGDYRAFADFAPEGGPALTLGTDLRAGGAYEPGELPATSRTSTVDGYTVTLDGDLVPGKSSKITLKVSKDGHPVTDLQPYLGAYGHLVALRAGDLAYLHVHPDGEPGDGRTQPGPEITFYAEAPSRGDYRLFLDFQHAGTVRTADFTLHAGQDATPAKAPAPAPSTGHSDSGEHDH</sequence>
<gene>
    <name evidence="2" type="ORF">J2853_001283</name>
</gene>
<name>A0ABT9Q5R7_9ACTN</name>
<evidence type="ECO:0000313" key="2">
    <source>
        <dbReference type="EMBL" id="MDP9842072.1"/>
    </source>
</evidence>
<feature type="compositionally biased region" description="Polar residues" evidence="1">
    <location>
        <begin position="92"/>
        <end position="104"/>
    </location>
</feature>
<protein>
    <recommendedName>
        <fullName evidence="4">Secreted protein</fullName>
    </recommendedName>
</protein>
<dbReference type="Proteomes" id="UP001225356">
    <property type="component" value="Unassembled WGS sequence"/>
</dbReference>
<dbReference type="RefSeq" id="WP_307555913.1">
    <property type="nucleotide sequence ID" value="NZ_JAUSQU010000001.1"/>
</dbReference>
<reference evidence="2 3" key="1">
    <citation type="submission" date="2023-07" db="EMBL/GenBank/DDBJ databases">
        <title>Sequencing the genomes of 1000 actinobacteria strains.</title>
        <authorList>
            <person name="Klenk H.-P."/>
        </authorList>
    </citation>
    <scope>NUCLEOTIDE SEQUENCE [LARGE SCALE GENOMIC DNA]</scope>
    <source>
        <strain evidence="2 3">DSM 46740</strain>
    </source>
</reference>
<accession>A0ABT9Q5R7</accession>
<keyword evidence="3" id="KW-1185">Reference proteome</keyword>
<dbReference type="EMBL" id="JAUSQU010000001">
    <property type="protein sequence ID" value="MDP9842072.1"/>
    <property type="molecule type" value="Genomic_DNA"/>
</dbReference>